<dbReference type="GO" id="GO:0051225">
    <property type="term" value="P:spindle assembly"/>
    <property type="evidence" value="ECO:0007669"/>
    <property type="project" value="InterPro"/>
</dbReference>
<organism evidence="1 2">
    <name type="scientific">Gossypium barbadense</name>
    <name type="common">Sea Island cotton</name>
    <name type="synonym">Hibiscus barbadensis</name>
    <dbReference type="NCBI Taxonomy" id="3634"/>
    <lineage>
        <taxon>Eukaryota</taxon>
        <taxon>Viridiplantae</taxon>
        <taxon>Streptophyta</taxon>
        <taxon>Embryophyta</taxon>
        <taxon>Tracheophyta</taxon>
        <taxon>Spermatophyta</taxon>
        <taxon>Magnoliopsida</taxon>
        <taxon>eudicotyledons</taxon>
        <taxon>Gunneridae</taxon>
        <taxon>Pentapetalae</taxon>
        <taxon>rosids</taxon>
        <taxon>malvids</taxon>
        <taxon>Malvales</taxon>
        <taxon>Malvaceae</taxon>
        <taxon>Malvoideae</taxon>
        <taxon>Gossypium</taxon>
    </lineage>
</organism>
<dbReference type="GO" id="GO:0051011">
    <property type="term" value="F:microtubule minus-end binding"/>
    <property type="evidence" value="ECO:0007669"/>
    <property type="project" value="TreeGrafter"/>
</dbReference>
<accession>A0A2P5Y7T3</accession>
<sequence length="108" mass="12387">MVKGGQNLPANVIQAREEMSRERLRYLEAMAIYCEAIAMVEEYQQAVSVANLGGIRDIQGFYPQLGLKNAPQARVMRCWALLQHHNFMWLRFDLWSRGLAVAFLSKSN</sequence>
<name>A0A2P5Y7T3_GOSBA</name>
<proteinExistence type="predicted"/>
<dbReference type="PANTHER" id="PTHR16219">
    <property type="entry name" value="AUGMIN SUBUNIT 4 FAMILY MEMBER"/>
    <property type="match status" value="1"/>
</dbReference>
<evidence type="ECO:0000313" key="1">
    <source>
        <dbReference type="EMBL" id="PPS11652.1"/>
    </source>
</evidence>
<gene>
    <name evidence="1" type="ORF">GOBAR_AA08987</name>
</gene>
<dbReference type="AlphaFoldDB" id="A0A2P5Y7T3"/>
<reference evidence="1 2" key="1">
    <citation type="submission" date="2015-01" db="EMBL/GenBank/DDBJ databases">
        <title>Genome of allotetraploid Gossypium barbadense reveals genomic plasticity and fiber elongation in cotton evolution.</title>
        <authorList>
            <person name="Chen X."/>
            <person name="Liu X."/>
            <person name="Zhao B."/>
            <person name="Zheng H."/>
            <person name="Hu Y."/>
            <person name="Lu G."/>
            <person name="Yang C."/>
            <person name="Chen J."/>
            <person name="Shan C."/>
            <person name="Zhang L."/>
            <person name="Zhou Y."/>
            <person name="Wang L."/>
            <person name="Guo W."/>
            <person name="Bai Y."/>
            <person name="Ruan J."/>
            <person name="Shangguan X."/>
            <person name="Mao Y."/>
            <person name="Jiang J."/>
            <person name="Zhu Y."/>
            <person name="Lei J."/>
            <person name="Kang H."/>
            <person name="Chen S."/>
            <person name="He X."/>
            <person name="Wang R."/>
            <person name="Wang Y."/>
            <person name="Chen J."/>
            <person name="Wang L."/>
            <person name="Yu S."/>
            <person name="Wang B."/>
            <person name="Wei J."/>
            <person name="Song S."/>
            <person name="Lu X."/>
            <person name="Gao Z."/>
            <person name="Gu W."/>
            <person name="Deng X."/>
            <person name="Ma D."/>
            <person name="Wang S."/>
            <person name="Liang W."/>
            <person name="Fang L."/>
            <person name="Cai C."/>
            <person name="Zhu X."/>
            <person name="Zhou B."/>
            <person name="Zhang Y."/>
            <person name="Chen Z."/>
            <person name="Xu S."/>
            <person name="Zhu R."/>
            <person name="Wang S."/>
            <person name="Zhang T."/>
            <person name="Zhao G."/>
        </authorList>
    </citation>
    <scope>NUCLEOTIDE SEQUENCE [LARGE SCALE GENOMIC DNA]</scope>
    <source>
        <strain evidence="2">cv. Xinhai21</strain>
        <tissue evidence="1">Leaf</tissue>
    </source>
</reference>
<dbReference type="EMBL" id="KZ663563">
    <property type="protein sequence ID" value="PPS11652.1"/>
    <property type="molecule type" value="Genomic_DNA"/>
</dbReference>
<evidence type="ECO:0000313" key="2">
    <source>
        <dbReference type="Proteomes" id="UP000239757"/>
    </source>
</evidence>
<dbReference type="GO" id="GO:0070652">
    <property type="term" value="C:HAUS complex"/>
    <property type="evidence" value="ECO:0007669"/>
    <property type="project" value="InterPro"/>
</dbReference>
<dbReference type="PANTHER" id="PTHR16219:SF1">
    <property type="entry name" value="HAUS AUGMIN-LIKE COMPLEX SUBUNIT 4"/>
    <property type="match status" value="1"/>
</dbReference>
<dbReference type="Proteomes" id="UP000239757">
    <property type="component" value="Unassembled WGS sequence"/>
</dbReference>
<dbReference type="InterPro" id="IPR029327">
    <property type="entry name" value="HAUS4"/>
</dbReference>
<dbReference type="OrthoDB" id="1000037at2759"/>
<protein>
    <submittedName>
        <fullName evidence="1">Uncharacterized protein</fullName>
    </submittedName>
</protein>